<dbReference type="Gene3D" id="4.10.400.10">
    <property type="entry name" value="Low-density Lipoprotein Receptor"/>
    <property type="match status" value="2"/>
</dbReference>
<dbReference type="SUPFAM" id="SSF50494">
    <property type="entry name" value="Trypsin-like serine proteases"/>
    <property type="match status" value="1"/>
</dbReference>
<reference evidence="11" key="3">
    <citation type="submission" date="2020-05" db="EMBL/GenBank/DDBJ databases">
        <title>Electrophorus electricus (electric eel) genome, fEleEle1, primary haplotype.</title>
        <authorList>
            <person name="Myers G."/>
            <person name="Meyer A."/>
            <person name="Fedrigo O."/>
            <person name="Formenti G."/>
            <person name="Rhie A."/>
            <person name="Tracey A."/>
            <person name="Sims Y."/>
            <person name="Jarvis E.D."/>
        </authorList>
    </citation>
    <scope>NUCLEOTIDE SEQUENCE [LARGE SCALE GENOMIC DNA]</scope>
</reference>
<dbReference type="PROSITE" id="PS50060">
    <property type="entry name" value="MAM_2"/>
    <property type="match status" value="1"/>
</dbReference>
<feature type="domain" description="CUB" evidence="8">
    <location>
        <begin position="174"/>
        <end position="284"/>
    </location>
</feature>
<evidence type="ECO:0000256" key="2">
    <source>
        <dbReference type="ARBA" id="ARBA00022737"/>
    </source>
</evidence>
<dbReference type="CDD" id="cd06263">
    <property type="entry name" value="MAM"/>
    <property type="match status" value="1"/>
</dbReference>
<dbReference type="InterPro" id="IPR036364">
    <property type="entry name" value="SEA_dom_sf"/>
</dbReference>
<dbReference type="STRING" id="8005.ENSEEEP00000009270"/>
<reference evidence="12" key="1">
    <citation type="journal article" date="2014" name="Science">
        <title>Nonhuman genetics. Genomic basis for the convergent evolution of electric organs.</title>
        <authorList>
            <person name="Gallant J.R."/>
            <person name="Traeger L.L."/>
            <person name="Volkening J.D."/>
            <person name="Moffett H."/>
            <person name="Chen P.H."/>
            <person name="Novina C.D."/>
            <person name="Phillips G.N.Jr."/>
            <person name="Anand R."/>
            <person name="Wells G.B."/>
            <person name="Pinch M."/>
            <person name="Guth R."/>
            <person name="Unguez G.A."/>
            <person name="Albert J.S."/>
            <person name="Zakon H.H."/>
            <person name="Samanta M.P."/>
            <person name="Sussman M.R."/>
        </authorList>
    </citation>
    <scope>NUCLEOTIDE SEQUENCE [LARGE SCALE GENOMIC DNA]</scope>
</reference>
<feature type="disulfide bond" evidence="6">
    <location>
        <begin position="609"/>
        <end position="624"/>
    </location>
</feature>
<dbReference type="InterPro" id="IPR018114">
    <property type="entry name" value="TRYPSIN_HIS"/>
</dbReference>
<evidence type="ECO:0000313" key="12">
    <source>
        <dbReference type="Proteomes" id="UP000314983"/>
    </source>
</evidence>
<dbReference type="PROSITE" id="PS00134">
    <property type="entry name" value="TRYPSIN_HIS"/>
    <property type="match status" value="1"/>
</dbReference>
<name>A0A4W4EDD0_ELEEL</name>
<proteinExistence type="predicted"/>
<dbReference type="InterPro" id="IPR002172">
    <property type="entry name" value="LDrepeatLR_classA_rpt"/>
</dbReference>
<keyword evidence="5 6" id="KW-1015">Disulfide bond</keyword>
<dbReference type="CDD" id="cd00190">
    <property type="entry name" value="Tryp_SPc"/>
    <property type="match status" value="1"/>
</dbReference>
<keyword evidence="1 7" id="KW-0645">Protease</keyword>
<dbReference type="Pfam" id="PF00629">
    <property type="entry name" value="MAM"/>
    <property type="match status" value="1"/>
</dbReference>
<dbReference type="SMART" id="SM00137">
    <property type="entry name" value="MAM"/>
    <property type="match status" value="1"/>
</dbReference>
<dbReference type="Proteomes" id="UP000314983">
    <property type="component" value="Chromosome 6"/>
</dbReference>
<dbReference type="PROSITE" id="PS50068">
    <property type="entry name" value="LDLRA_2"/>
    <property type="match status" value="2"/>
</dbReference>
<reference evidence="11" key="5">
    <citation type="submission" date="2025-09" db="UniProtKB">
        <authorList>
            <consortium name="Ensembl"/>
        </authorList>
    </citation>
    <scope>IDENTIFICATION</scope>
</reference>
<dbReference type="PROSITE" id="PS00135">
    <property type="entry name" value="TRYPSIN_SER"/>
    <property type="match status" value="1"/>
</dbReference>
<dbReference type="OMA" id="THGICNG"/>
<evidence type="ECO:0000256" key="1">
    <source>
        <dbReference type="ARBA" id="ARBA00022670"/>
    </source>
</evidence>
<dbReference type="Gene3D" id="2.40.10.10">
    <property type="entry name" value="Trypsin-like serine proteases"/>
    <property type="match status" value="2"/>
</dbReference>
<gene>
    <name evidence="11" type="primary">tmprss15</name>
</gene>
<sequence length="969" mass="107582">MSELCVMTRSLSCIQSQGGSNDVEFHGRLVITEGATFTEELRNKSSLGFKALAFDMQLLVRQLSHFIPEIRGSVVVHFHLVFRDAVKAAIAQEQLVSSIQTGDAAGLSIDRLSIKIFPSSPLHLCVCAITVGCPEGKKACSDGTTCVPVTHFCDGIPNCPDGLDESERHCATVCDGQFLLLGPSGYFHSKNFPLDYDNNTACRWIIRYDSVSLSHRLQTHLLSTANYVDILVLYEGIGPGKKREYLLSGSSPGTIWLLSSEVTVEFSSNLIINEQGFSATYWAEDITHLSNEEKINCTFEEGFCFWRQDHEDDDDWIRAKGFTFPALTGPLYDHTLGNESGYYIITQSSQGYWRKAYRIQSLPLASENGSVCLRFWYHMYGMDVWRLIIMTKHESAISTLFLKEGNYGDNWNYGQITINHTVVFEAQKNGGLRNNIALDDISMTSGPCGEGVPGPTTDPHITIPPPTPSDCGGPFDLYLSNSTFSSPNYPNNYGNQYSCLWILHAEDGQNIQLHFQDFGTETSYDVVEVRDGEEPHSRLLAVLTGNRVFPDLFSTTSRLTVRFTTDLTGKDRGFLANFSTGIHLGQPEACETGQYQCRSGECVPSSSVCDGTVSCPDGSDESYCVHLMSVNATGAQRLRIQVEKILYTVCAEVWSHQLPNFFCRYLGFRSGNISFVPLSEEDSPFATVTLTTEGTLELKPRYSSIYKGESSTLKEASSEKQETSYYGMGRVVGGEDAQKGAWPWMVSLKWQGRHVCGAALIDREWLVTAAHCVYGKNIHLSYWEAVLGVHTQNNDETSERQTHLVDQVIMNQLYNRETKDADIALMHLKTQVNFTGRLSTCCQQFEPGRKCVIAGWGYLTEGGSVANILQQAVLPILSRAQCQEWLPEYDITERMVCAGYAEGGIDSCKGDSGGPLMCEEDNHWVLVGVTAFGKGCGQPQRPGAYARVSQFTDWVLETRRLSSVWHGDG</sequence>
<dbReference type="InterPro" id="IPR001254">
    <property type="entry name" value="Trypsin_dom"/>
</dbReference>
<evidence type="ECO:0000259" key="10">
    <source>
        <dbReference type="PROSITE" id="PS50240"/>
    </source>
</evidence>
<feature type="domain" description="MAM" evidence="9">
    <location>
        <begin position="295"/>
        <end position="450"/>
    </location>
</feature>
<dbReference type="SMART" id="SM00042">
    <property type="entry name" value="CUB"/>
    <property type="match status" value="2"/>
</dbReference>
<dbReference type="PROSITE" id="PS01180">
    <property type="entry name" value="CUB"/>
    <property type="match status" value="2"/>
</dbReference>
<evidence type="ECO:0000256" key="7">
    <source>
        <dbReference type="RuleBase" id="RU363034"/>
    </source>
</evidence>
<keyword evidence="3 7" id="KW-0378">Hydrolase</keyword>
<keyword evidence="12" id="KW-1185">Reference proteome</keyword>
<evidence type="ECO:0000256" key="6">
    <source>
        <dbReference type="PROSITE-ProRule" id="PRU00124"/>
    </source>
</evidence>
<keyword evidence="2" id="KW-0677">Repeat</keyword>
<reference evidence="11" key="4">
    <citation type="submission" date="2025-08" db="UniProtKB">
        <authorList>
            <consortium name="Ensembl"/>
        </authorList>
    </citation>
    <scope>IDENTIFICATION</scope>
</reference>
<feature type="domain" description="CUB" evidence="8">
    <location>
        <begin position="471"/>
        <end position="581"/>
    </location>
</feature>
<dbReference type="PROSITE" id="PS50240">
    <property type="entry name" value="TRYPSIN_DOM"/>
    <property type="match status" value="1"/>
</dbReference>
<dbReference type="Pfam" id="PF00089">
    <property type="entry name" value="Trypsin"/>
    <property type="match status" value="1"/>
</dbReference>
<accession>A0A4W4EDD0</accession>
<dbReference type="AlphaFoldDB" id="A0A4W4EDD0"/>
<dbReference type="SMART" id="SM00192">
    <property type="entry name" value="LDLa"/>
    <property type="match status" value="2"/>
</dbReference>
<dbReference type="GO" id="GO:0004252">
    <property type="term" value="F:serine-type endopeptidase activity"/>
    <property type="evidence" value="ECO:0007669"/>
    <property type="project" value="InterPro"/>
</dbReference>
<dbReference type="SUPFAM" id="SSF82671">
    <property type="entry name" value="SEA domain"/>
    <property type="match status" value="1"/>
</dbReference>
<evidence type="ECO:0000256" key="5">
    <source>
        <dbReference type="ARBA" id="ARBA00023157"/>
    </source>
</evidence>
<dbReference type="CDD" id="cd00112">
    <property type="entry name" value="LDLa"/>
    <property type="match status" value="2"/>
</dbReference>
<protein>
    <recommendedName>
        <fullName evidence="13">Transmembrane serine protease 15</fullName>
    </recommendedName>
</protein>
<reference evidence="12" key="2">
    <citation type="journal article" date="2017" name="Sci. Adv.">
        <title>A tail of two voltages: Proteomic comparison of the three electric organs of the electric eel.</title>
        <authorList>
            <person name="Traeger L.L."/>
            <person name="Sabat G."/>
            <person name="Barrett-Wilt G.A."/>
            <person name="Wells G.B."/>
            <person name="Sussman M.R."/>
        </authorList>
    </citation>
    <scope>NUCLEOTIDE SEQUENCE [LARGE SCALE GENOMIC DNA]</scope>
</reference>
<evidence type="ECO:0000256" key="3">
    <source>
        <dbReference type="ARBA" id="ARBA00022801"/>
    </source>
</evidence>
<dbReference type="FunFam" id="2.60.120.200:FF:000128">
    <property type="entry name" value="enteropeptidase isoform X2"/>
    <property type="match status" value="1"/>
</dbReference>
<organism evidence="11 12">
    <name type="scientific">Electrophorus electricus</name>
    <name type="common">Electric eel</name>
    <name type="synonym">Gymnotus electricus</name>
    <dbReference type="NCBI Taxonomy" id="8005"/>
    <lineage>
        <taxon>Eukaryota</taxon>
        <taxon>Metazoa</taxon>
        <taxon>Chordata</taxon>
        <taxon>Craniata</taxon>
        <taxon>Vertebrata</taxon>
        <taxon>Euteleostomi</taxon>
        <taxon>Actinopterygii</taxon>
        <taxon>Neopterygii</taxon>
        <taxon>Teleostei</taxon>
        <taxon>Ostariophysi</taxon>
        <taxon>Gymnotiformes</taxon>
        <taxon>Gymnotoidei</taxon>
        <taxon>Gymnotidae</taxon>
        <taxon>Electrophorus</taxon>
    </lineage>
</organism>
<dbReference type="FunFam" id="2.60.120.290:FF:000005">
    <property type="entry name" value="Procollagen C-endopeptidase enhancer 1"/>
    <property type="match status" value="1"/>
</dbReference>
<dbReference type="Ensembl" id="ENSEEET00000009388.2">
    <property type="protein sequence ID" value="ENSEEEP00000009270.2"/>
    <property type="gene ID" value="ENSEEEG00000004755.2"/>
</dbReference>
<evidence type="ECO:0000259" key="8">
    <source>
        <dbReference type="PROSITE" id="PS01180"/>
    </source>
</evidence>
<evidence type="ECO:0000313" key="11">
    <source>
        <dbReference type="Ensembl" id="ENSEEEP00000009270.2"/>
    </source>
</evidence>
<dbReference type="Pfam" id="PF00057">
    <property type="entry name" value="Ldl_recept_a"/>
    <property type="match status" value="1"/>
</dbReference>
<feature type="disulfide bond" evidence="6">
    <location>
        <begin position="597"/>
        <end position="615"/>
    </location>
</feature>
<dbReference type="InterPro" id="IPR033116">
    <property type="entry name" value="TRYPSIN_SER"/>
</dbReference>
<feature type="domain" description="Peptidase S1" evidence="10">
    <location>
        <begin position="731"/>
        <end position="960"/>
    </location>
</feature>
<dbReference type="InterPro" id="IPR009003">
    <property type="entry name" value="Peptidase_S1_PA"/>
</dbReference>
<dbReference type="SMART" id="SM00020">
    <property type="entry name" value="Tryp_SPc"/>
    <property type="match status" value="1"/>
</dbReference>
<dbReference type="SUPFAM" id="SSF57424">
    <property type="entry name" value="LDL receptor-like module"/>
    <property type="match status" value="2"/>
</dbReference>
<dbReference type="InterPro" id="IPR036055">
    <property type="entry name" value="LDL_receptor-like_sf"/>
</dbReference>
<comment type="caution">
    <text evidence="6">Lacks conserved residue(s) required for the propagation of feature annotation.</text>
</comment>
<dbReference type="GO" id="GO:0016020">
    <property type="term" value="C:membrane"/>
    <property type="evidence" value="ECO:0007669"/>
    <property type="project" value="InterPro"/>
</dbReference>
<dbReference type="CDD" id="cd00041">
    <property type="entry name" value="CUB"/>
    <property type="match status" value="2"/>
</dbReference>
<dbReference type="PANTHER" id="PTHR24252">
    <property type="entry name" value="ACROSIN-RELATED"/>
    <property type="match status" value="1"/>
</dbReference>
<dbReference type="SUPFAM" id="SSF49899">
    <property type="entry name" value="Concanavalin A-like lectins/glucanases"/>
    <property type="match status" value="1"/>
</dbReference>
<dbReference type="Pfam" id="PF00431">
    <property type="entry name" value="CUB"/>
    <property type="match status" value="2"/>
</dbReference>
<dbReference type="InterPro" id="IPR043504">
    <property type="entry name" value="Peptidase_S1_PA_chymotrypsin"/>
</dbReference>
<evidence type="ECO:0000256" key="4">
    <source>
        <dbReference type="ARBA" id="ARBA00022825"/>
    </source>
</evidence>
<dbReference type="Gene3D" id="2.60.120.290">
    <property type="entry name" value="Spermadhesin, CUB domain"/>
    <property type="match status" value="2"/>
</dbReference>
<dbReference type="GeneTree" id="ENSGT00940000164655"/>
<dbReference type="FunFam" id="2.40.10.10:FF:000003">
    <property type="entry name" value="Transmembrane serine protease 3"/>
    <property type="match status" value="1"/>
</dbReference>
<dbReference type="InterPro" id="IPR000859">
    <property type="entry name" value="CUB_dom"/>
</dbReference>
<keyword evidence="4 7" id="KW-0720">Serine protease</keyword>
<evidence type="ECO:0000259" key="9">
    <source>
        <dbReference type="PROSITE" id="PS50060"/>
    </source>
</evidence>
<dbReference type="InterPro" id="IPR001314">
    <property type="entry name" value="Peptidase_S1A"/>
</dbReference>
<dbReference type="PRINTS" id="PR00722">
    <property type="entry name" value="CHYMOTRYPSIN"/>
</dbReference>
<dbReference type="PANTHER" id="PTHR24252:SF16">
    <property type="entry name" value="TRANSMEMBRANE SERINE PROTEASE 15"/>
    <property type="match status" value="1"/>
</dbReference>
<dbReference type="InterPro" id="IPR000998">
    <property type="entry name" value="MAM_dom"/>
</dbReference>
<dbReference type="Gene3D" id="2.60.120.200">
    <property type="match status" value="1"/>
</dbReference>
<dbReference type="SUPFAM" id="SSF49854">
    <property type="entry name" value="Spermadhesin, CUB domain"/>
    <property type="match status" value="2"/>
</dbReference>
<dbReference type="InterPro" id="IPR035914">
    <property type="entry name" value="Sperma_CUB_dom_sf"/>
</dbReference>
<evidence type="ECO:0008006" key="13">
    <source>
        <dbReference type="Google" id="ProtNLM"/>
    </source>
</evidence>
<feature type="disulfide bond" evidence="6">
    <location>
        <begin position="590"/>
        <end position="602"/>
    </location>
</feature>
<dbReference type="GO" id="GO:0009566">
    <property type="term" value="P:fertilization"/>
    <property type="evidence" value="ECO:0007669"/>
    <property type="project" value="UniProtKB-ARBA"/>
</dbReference>
<dbReference type="InterPro" id="IPR013320">
    <property type="entry name" value="ConA-like_dom_sf"/>
</dbReference>
<dbReference type="GO" id="GO:0006508">
    <property type="term" value="P:proteolysis"/>
    <property type="evidence" value="ECO:0007669"/>
    <property type="project" value="UniProtKB-KW"/>
</dbReference>